<dbReference type="Proteomes" id="UP000618818">
    <property type="component" value="Unassembled WGS sequence"/>
</dbReference>
<organism evidence="9 10">
    <name type="scientific">Nocardioides cavernae</name>
    <dbReference type="NCBI Taxonomy" id="1921566"/>
    <lineage>
        <taxon>Bacteria</taxon>
        <taxon>Bacillati</taxon>
        <taxon>Actinomycetota</taxon>
        <taxon>Actinomycetes</taxon>
        <taxon>Propionibacteriales</taxon>
        <taxon>Nocardioidaceae</taxon>
        <taxon>Nocardioides</taxon>
    </lineage>
</organism>
<dbReference type="InterPro" id="IPR000522">
    <property type="entry name" value="ABC_transptr_permease_BtuC"/>
</dbReference>
<dbReference type="PANTHER" id="PTHR30472">
    <property type="entry name" value="FERRIC ENTEROBACTIN TRANSPORT SYSTEM PERMEASE PROTEIN"/>
    <property type="match status" value="1"/>
</dbReference>
<comment type="subcellular location">
    <subcellularLocation>
        <location evidence="1">Cell membrane</location>
        <topology evidence="1">Multi-pass membrane protein</topology>
    </subcellularLocation>
</comment>
<evidence type="ECO:0000256" key="8">
    <source>
        <dbReference type="SAM" id="Phobius"/>
    </source>
</evidence>
<keyword evidence="7 8" id="KW-0472">Membrane</keyword>
<evidence type="ECO:0000256" key="7">
    <source>
        <dbReference type="ARBA" id="ARBA00023136"/>
    </source>
</evidence>
<evidence type="ECO:0000313" key="9">
    <source>
        <dbReference type="EMBL" id="MBD3923678.1"/>
    </source>
</evidence>
<keyword evidence="10" id="KW-1185">Reference proteome</keyword>
<feature type="transmembrane region" description="Helical" evidence="8">
    <location>
        <begin position="325"/>
        <end position="346"/>
    </location>
</feature>
<dbReference type="EMBL" id="JACXYZ010000001">
    <property type="protein sequence ID" value="MBD3923678.1"/>
    <property type="molecule type" value="Genomic_DNA"/>
</dbReference>
<evidence type="ECO:0000256" key="4">
    <source>
        <dbReference type="ARBA" id="ARBA00022475"/>
    </source>
</evidence>
<feature type="transmembrane region" description="Helical" evidence="8">
    <location>
        <begin position="298"/>
        <end position="319"/>
    </location>
</feature>
<dbReference type="PANTHER" id="PTHR30472:SF24">
    <property type="entry name" value="FERRIC ENTEROBACTIN TRANSPORT SYSTEM PERMEASE PROTEIN FEPG"/>
    <property type="match status" value="1"/>
</dbReference>
<feature type="transmembrane region" description="Helical" evidence="8">
    <location>
        <begin position="145"/>
        <end position="163"/>
    </location>
</feature>
<keyword evidence="5 8" id="KW-0812">Transmembrane</keyword>
<evidence type="ECO:0000256" key="5">
    <source>
        <dbReference type="ARBA" id="ARBA00022692"/>
    </source>
</evidence>
<feature type="transmembrane region" description="Helical" evidence="8">
    <location>
        <begin position="212"/>
        <end position="235"/>
    </location>
</feature>
<evidence type="ECO:0000256" key="2">
    <source>
        <dbReference type="ARBA" id="ARBA00007935"/>
    </source>
</evidence>
<keyword evidence="6 8" id="KW-1133">Transmembrane helix</keyword>
<evidence type="ECO:0000256" key="1">
    <source>
        <dbReference type="ARBA" id="ARBA00004651"/>
    </source>
</evidence>
<dbReference type="Pfam" id="PF01032">
    <property type="entry name" value="FecCD"/>
    <property type="match status" value="1"/>
</dbReference>
<accession>A0ABR8N6A1</accession>
<dbReference type="SUPFAM" id="SSF81345">
    <property type="entry name" value="ABC transporter involved in vitamin B12 uptake, BtuC"/>
    <property type="match status" value="1"/>
</dbReference>
<dbReference type="CDD" id="cd06550">
    <property type="entry name" value="TM_ABC_iron-siderophores_like"/>
    <property type="match status" value="1"/>
</dbReference>
<evidence type="ECO:0000256" key="3">
    <source>
        <dbReference type="ARBA" id="ARBA00022448"/>
    </source>
</evidence>
<feature type="transmembrane region" description="Helical" evidence="8">
    <location>
        <begin position="37"/>
        <end position="55"/>
    </location>
</feature>
<comment type="caution">
    <text evidence="9">The sequence shown here is derived from an EMBL/GenBank/DDBJ whole genome shotgun (WGS) entry which is preliminary data.</text>
</comment>
<keyword evidence="4" id="KW-1003">Cell membrane</keyword>
<dbReference type="Gene3D" id="1.10.3470.10">
    <property type="entry name" value="ABC transporter involved in vitamin B12 uptake, BtuC"/>
    <property type="match status" value="1"/>
</dbReference>
<evidence type="ECO:0000313" key="10">
    <source>
        <dbReference type="Proteomes" id="UP000618818"/>
    </source>
</evidence>
<feature type="transmembrane region" description="Helical" evidence="8">
    <location>
        <begin position="119"/>
        <end position="139"/>
    </location>
</feature>
<name>A0ABR8N6A1_9ACTN</name>
<proteinExistence type="inferred from homology"/>
<gene>
    <name evidence="9" type="ORF">IEZ26_03520</name>
</gene>
<dbReference type="InterPro" id="IPR037294">
    <property type="entry name" value="ABC_BtuC-like"/>
</dbReference>
<feature type="transmembrane region" description="Helical" evidence="8">
    <location>
        <begin position="260"/>
        <end position="286"/>
    </location>
</feature>
<feature type="transmembrane region" description="Helical" evidence="8">
    <location>
        <begin position="89"/>
        <end position="107"/>
    </location>
</feature>
<reference evidence="9 10" key="1">
    <citation type="submission" date="2020-09" db="EMBL/GenBank/DDBJ databases">
        <title>novel species in genus Nocardioides.</title>
        <authorList>
            <person name="Zhang G."/>
        </authorList>
    </citation>
    <scope>NUCLEOTIDE SEQUENCE [LARGE SCALE GENOMIC DNA]</scope>
    <source>
        <strain evidence="9 10">KCTC 39551</strain>
    </source>
</reference>
<sequence>MTLGRPLTTEPPTPSAPDALDVVRRARRAPVRHHRRLLAGLAVALVGAFAARVLLGDYTVTVPDFVRILGGEQIPGATYIVMESKLPRAVLAVLVGVAFGVGGAIFQTTLRNPLASPDIVGISLGASAAAITVIALAGWTGWPVSAAAIVGALAVALAVRAVAGDHGGFRLVLAGIGLAAAMQSVIQYVFTRVDEYDVQLVLRWLTGSVNGVAWQAIGLLALALAVLLPATGWVARSLRATELGDDTAAGLGVGRGRTDLLMLLGVLLVAVAVAAAGPVAFVAFLSGPIARALNRGRTTLPAAALVGAVIVLVGDYAGAYAFADLNLPVGVVTGAFGAPFLLWLLARGPLRGHRGRRAA</sequence>
<evidence type="ECO:0000256" key="6">
    <source>
        <dbReference type="ARBA" id="ARBA00022989"/>
    </source>
</evidence>
<protein>
    <submittedName>
        <fullName evidence="9">Iron ABC transporter permease</fullName>
    </submittedName>
</protein>
<comment type="similarity">
    <text evidence="2">Belongs to the binding-protein-dependent transport system permease family. FecCD subfamily.</text>
</comment>
<keyword evidence="3" id="KW-0813">Transport</keyword>